<evidence type="ECO:0000313" key="1">
    <source>
        <dbReference type="EMBL" id="ESA08750.1"/>
    </source>
</evidence>
<gene>
    <name evidence="1" type="ORF">GLOINDRAFT_31340</name>
</gene>
<dbReference type="AlphaFoldDB" id="U9TKS3"/>
<dbReference type="EMBL" id="KI288852">
    <property type="protein sequence ID" value="ESA08750.1"/>
    <property type="molecule type" value="Genomic_DNA"/>
</dbReference>
<organism evidence="1">
    <name type="scientific">Rhizophagus irregularis (strain DAOM 181602 / DAOM 197198 / MUCL 43194)</name>
    <name type="common">Arbuscular mycorrhizal fungus</name>
    <name type="synonym">Glomus intraradices</name>
    <dbReference type="NCBI Taxonomy" id="747089"/>
    <lineage>
        <taxon>Eukaryota</taxon>
        <taxon>Fungi</taxon>
        <taxon>Fungi incertae sedis</taxon>
        <taxon>Mucoromycota</taxon>
        <taxon>Glomeromycotina</taxon>
        <taxon>Glomeromycetes</taxon>
        <taxon>Glomerales</taxon>
        <taxon>Glomeraceae</taxon>
        <taxon>Rhizophagus</taxon>
    </lineage>
</organism>
<accession>U9TKS3</accession>
<sequence>MKTGLQLYEANGRVSVLISIISISSLSSKGKNKIGTGQDFEFRLTLIDSMK</sequence>
<name>U9TKS3_RHIID</name>
<protein>
    <submittedName>
        <fullName evidence="1">Uncharacterized protein</fullName>
    </submittedName>
</protein>
<reference evidence="1" key="1">
    <citation type="submission" date="2013-07" db="EMBL/GenBank/DDBJ databases">
        <title>The genome of an arbuscular mycorrhizal fungus provides insights into the evolution of the oldest plant symbiosis.</title>
        <authorList>
            <consortium name="DOE Joint Genome Institute"/>
            <person name="Tisserant E."/>
            <person name="Malbreil M."/>
            <person name="Kuo A."/>
            <person name="Kohler A."/>
            <person name="Symeonidi A."/>
            <person name="Balestrini R."/>
            <person name="Charron P."/>
            <person name="Duensing N."/>
            <person name="Frei-dit-Frey N."/>
            <person name="Gianinazzi-Pearson V."/>
            <person name="Gilbert B."/>
            <person name="Handa Y."/>
            <person name="Hijri M."/>
            <person name="Kaul R."/>
            <person name="Kawaguchi M."/>
            <person name="Krajinski F."/>
            <person name="Lammers P."/>
            <person name="Lapierre D."/>
            <person name="Masclaux F.G."/>
            <person name="Murat C."/>
            <person name="Morin E."/>
            <person name="Ndikumana S."/>
            <person name="Pagni M."/>
            <person name="Petitpierre D."/>
            <person name="Requena N."/>
            <person name="Rosikiewicz P."/>
            <person name="Riley R."/>
            <person name="Saito K."/>
            <person name="San Clemente H."/>
            <person name="Shapiro H."/>
            <person name="van Tuinen D."/>
            <person name="Becard G."/>
            <person name="Bonfante P."/>
            <person name="Paszkowski U."/>
            <person name="Shachar-Hill Y."/>
            <person name="Young J.P."/>
            <person name="Sanders I.R."/>
            <person name="Henrissat B."/>
            <person name="Rensing S.A."/>
            <person name="Grigoriev I.V."/>
            <person name="Corradi N."/>
            <person name="Roux C."/>
            <person name="Martin F."/>
        </authorList>
    </citation>
    <scope>NUCLEOTIDE SEQUENCE</scope>
    <source>
        <strain evidence="1">DAOM 197198</strain>
    </source>
</reference>
<dbReference type="HOGENOM" id="CLU_3107567_0_0_1"/>
<proteinExistence type="predicted"/>